<accession>A0A501W8F6</accession>
<reference evidence="1 2" key="1">
    <citation type="submission" date="2019-06" db="EMBL/GenBank/DDBJ databases">
        <title>A novel bacterium of genus Pontibacter, isolated from marine sediment.</title>
        <authorList>
            <person name="Huang H."/>
            <person name="Mo K."/>
            <person name="Hu Y."/>
        </authorList>
    </citation>
    <scope>NUCLEOTIDE SEQUENCE [LARGE SCALE GENOMIC DNA]</scope>
    <source>
        <strain evidence="1 2">HB172049</strain>
    </source>
</reference>
<comment type="caution">
    <text evidence="1">The sequence shown here is derived from an EMBL/GenBank/DDBJ whole genome shotgun (WGS) entry which is preliminary data.</text>
</comment>
<evidence type="ECO:0000313" key="1">
    <source>
        <dbReference type="EMBL" id="TPE45628.1"/>
    </source>
</evidence>
<dbReference type="EMBL" id="VFRQ01000002">
    <property type="protein sequence ID" value="TPE45628.1"/>
    <property type="molecule type" value="Genomic_DNA"/>
</dbReference>
<dbReference type="Pfam" id="PF13376">
    <property type="entry name" value="OmdA"/>
    <property type="match status" value="1"/>
</dbReference>
<keyword evidence="2" id="KW-1185">Reference proteome</keyword>
<dbReference type="AlphaFoldDB" id="A0A501W8F6"/>
<evidence type="ECO:0000313" key="2">
    <source>
        <dbReference type="Proteomes" id="UP000316727"/>
    </source>
</evidence>
<protein>
    <submittedName>
        <fullName evidence="1">YdeI/OmpD-associated family protein</fullName>
    </submittedName>
</protein>
<gene>
    <name evidence="1" type="ORF">FJM65_05140</name>
</gene>
<dbReference type="OrthoDB" id="9800461at2"/>
<organism evidence="1 2">
    <name type="scientific">Pontibacter mangrovi</name>
    <dbReference type="NCBI Taxonomy" id="2589816"/>
    <lineage>
        <taxon>Bacteria</taxon>
        <taxon>Pseudomonadati</taxon>
        <taxon>Bacteroidota</taxon>
        <taxon>Cytophagia</taxon>
        <taxon>Cytophagales</taxon>
        <taxon>Hymenobacteraceae</taxon>
        <taxon>Pontibacter</taxon>
    </lineage>
</organism>
<proteinExistence type="predicted"/>
<sequence length="209" mass="23144">MTELGKKLQLKAGQQLLLLNAVEEVASALRQEGFTFTGTDEAPSIGTYAAVVVFVEKVAELERLAPEAVAVLQPQGLLWVAYPKKTSGIKTDLTRDHGWQAMQRMQFGPVRQVALSEAWSALRFKHAEERKEPTKFGVDQPGIDRVAKTVALPDDLREALQHADLLQAFEGMAFTHRKEYVLAVLEAKKPETRARRIAKAVEAAGKKKV</sequence>
<name>A0A501W8F6_9BACT</name>
<dbReference type="Proteomes" id="UP000316727">
    <property type="component" value="Unassembled WGS sequence"/>
</dbReference>